<gene>
    <name evidence="3" type="ORF">DM484_21840</name>
</gene>
<organism evidence="3 4">
    <name type="scientific">Candidatus Methylumidiphilus alinenensis</name>
    <dbReference type="NCBI Taxonomy" id="2202197"/>
    <lineage>
        <taxon>Bacteria</taxon>
        <taxon>Pseudomonadati</taxon>
        <taxon>Pseudomonadota</taxon>
        <taxon>Gammaproteobacteria</taxon>
        <taxon>Methylococcales</taxon>
        <taxon>Candidatus Methylumidiphilus</taxon>
    </lineage>
</organism>
<dbReference type="InterPro" id="IPR052042">
    <property type="entry name" value="Tail_sheath_structural"/>
</dbReference>
<dbReference type="Gene3D" id="3.40.50.11780">
    <property type="match status" value="1"/>
</dbReference>
<protein>
    <submittedName>
        <fullName evidence="3">Phage tail sheath family protein</fullName>
    </submittedName>
</protein>
<accession>A0A2W4QP98</accession>
<dbReference type="AlphaFoldDB" id="A0A2W4QP98"/>
<dbReference type="Proteomes" id="UP000249396">
    <property type="component" value="Unassembled WGS sequence"/>
</dbReference>
<proteinExistence type="inferred from homology"/>
<dbReference type="InterPro" id="IPR020287">
    <property type="entry name" value="Tail_sheath_C"/>
</dbReference>
<sequence length="538" mass="57085">MATYNTPGVYVEEVSNLAPSVVQVATAVPAFIGYTEKGFTGPNPSIARINTLLDYTNLFGLANPSAFSVDGDLNVTRSDAASNNFLMYYAVQMYFLNGGSTCYIISIGGYTTTTADGKPTTTVPAKADFEAGLLLLAKQDEPTLVVLPDAVNLPQPDYYALAQDTLAHCATLADRFAILDVAPGDIANFRNNIGINNLCYGAAYYPYLKTSLNYQYLETGVKVTNGWSWSSDPNGITVSNLVDGTASVSFVVGTGSAVSFDTTTTPGTLAITLPASTTTAAVATAWSTWTGASNNFNVIANGNGSSVLSTIASTSLQVNQQALSDIKSTNTSLYNQVKVLLAAENVIMPPSSSLAGVYVAVDGSRGVWKAPANVSLASVVAPVVQISNLDQADLNVDPTGGKSINAIRAFTGQGTLVWGARTLAGNDNNWRYISVRRLFITIEESCQKASSFAVFESNDAVTWLKVQSMIESYLYGLWEQGALAGTDQNSAYFVNVGLGKTMTPQDVLEGRMIVEVGVAPVRPAEFIILRFTQLIQQS</sequence>
<dbReference type="PANTHER" id="PTHR35861">
    <property type="match status" value="1"/>
</dbReference>
<feature type="domain" description="Tail sheath protein C-terminal" evidence="2">
    <location>
        <begin position="427"/>
        <end position="531"/>
    </location>
</feature>
<name>A0A2W4QP98_9GAMM</name>
<evidence type="ECO:0000313" key="4">
    <source>
        <dbReference type="Proteomes" id="UP000249396"/>
    </source>
</evidence>
<dbReference type="Pfam" id="PF17482">
    <property type="entry name" value="Phage_sheath_1C"/>
    <property type="match status" value="1"/>
</dbReference>
<evidence type="ECO:0000259" key="2">
    <source>
        <dbReference type="Pfam" id="PF17482"/>
    </source>
</evidence>
<reference evidence="3 4" key="1">
    <citation type="journal article" date="2018" name="Aquat. Microb. Ecol.">
        <title>Gammaproteobacterial methanotrophs dominate.</title>
        <authorList>
            <person name="Rissanen A.J."/>
            <person name="Saarenheimo J."/>
            <person name="Tiirola M."/>
            <person name="Peura S."/>
            <person name="Aalto S.L."/>
            <person name="Karvinen A."/>
            <person name="Nykanen H."/>
        </authorList>
    </citation>
    <scope>NUCLEOTIDE SEQUENCE [LARGE SCALE GENOMIC DNA]</scope>
    <source>
        <strain evidence="3">AMbin10</strain>
    </source>
</reference>
<evidence type="ECO:0000313" key="3">
    <source>
        <dbReference type="EMBL" id="PZN74015.1"/>
    </source>
</evidence>
<comment type="caution">
    <text evidence="3">The sequence shown here is derived from an EMBL/GenBank/DDBJ whole genome shotgun (WGS) entry which is preliminary data.</text>
</comment>
<dbReference type="PANTHER" id="PTHR35861:SF1">
    <property type="entry name" value="PHAGE TAIL SHEATH PROTEIN"/>
    <property type="match status" value="1"/>
</dbReference>
<comment type="similarity">
    <text evidence="1">Belongs to the myoviridae tail sheath protein family.</text>
</comment>
<evidence type="ECO:0000256" key="1">
    <source>
        <dbReference type="ARBA" id="ARBA00008005"/>
    </source>
</evidence>
<dbReference type="EMBL" id="QJPH01000438">
    <property type="protein sequence ID" value="PZN74015.1"/>
    <property type="molecule type" value="Genomic_DNA"/>
</dbReference>